<dbReference type="EMBL" id="JBHSPA010000029">
    <property type="protein sequence ID" value="MFC5827440.1"/>
    <property type="molecule type" value="Genomic_DNA"/>
</dbReference>
<gene>
    <name evidence="2" type="ORF">ACFPZ3_26555</name>
</gene>
<proteinExistence type="predicted"/>
<evidence type="ECO:0000313" key="2">
    <source>
        <dbReference type="EMBL" id="MFC5827440.1"/>
    </source>
</evidence>
<keyword evidence="3" id="KW-1185">Reference proteome</keyword>
<dbReference type="Proteomes" id="UP001596058">
    <property type="component" value="Unassembled WGS sequence"/>
</dbReference>
<dbReference type="SUPFAM" id="SSF56112">
    <property type="entry name" value="Protein kinase-like (PK-like)"/>
    <property type="match status" value="1"/>
</dbReference>
<evidence type="ECO:0000313" key="3">
    <source>
        <dbReference type="Proteomes" id="UP001596058"/>
    </source>
</evidence>
<evidence type="ECO:0000256" key="1">
    <source>
        <dbReference type="SAM" id="MobiDB-lite"/>
    </source>
</evidence>
<sequence>MTATPDPAHHTDSAASDQGGPAGHAGPAASDQDGPAHGIGPADQEGAPPPGVVAAFGGLGEPVWLGGAWRAGALVLKPVDFLPETLWRAEVLATLPESPHFRLARPVKADGSWATRGWEASRLVAGEPDVSRQDDVLRAGVAFHAAIAHLPRPGFLDRRDDPWSAGDRVAWEELAVPADSTGLLEPLVRARRPVNLPSQAVHGDLPGNVLFADGLPPAIIDWPVYWRPPSWAAAVAVADALCWYDATPALAARWSHLPEWGQMLIRALIYRIVTQELGPAEWTPDQVAAHRPAISLALTYGKERDG</sequence>
<feature type="region of interest" description="Disordered" evidence="1">
    <location>
        <begin position="1"/>
        <end position="53"/>
    </location>
</feature>
<dbReference type="RefSeq" id="WP_379516943.1">
    <property type="nucleotide sequence ID" value="NZ_JBHSPA010000029.1"/>
</dbReference>
<reference evidence="3" key="1">
    <citation type="journal article" date="2019" name="Int. J. Syst. Evol. Microbiol.">
        <title>The Global Catalogue of Microorganisms (GCM) 10K type strain sequencing project: providing services to taxonomists for standard genome sequencing and annotation.</title>
        <authorList>
            <consortium name="The Broad Institute Genomics Platform"/>
            <consortium name="The Broad Institute Genome Sequencing Center for Infectious Disease"/>
            <person name="Wu L."/>
            <person name="Ma J."/>
        </authorList>
    </citation>
    <scope>NUCLEOTIDE SEQUENCE [LARGE SCALE GENOMIC DNA]</scope>
    <source>
        <strain evidence="3">CCUG 53903</strain>
    </source>
</reference>
<protein>
    <submittedName>
        <fullName evidence="2">TIGR02569 family protein</fullName>
    </submittedName>
</protein>
<dbReference type="InterPro" id="IPR011009">
    <property type="entry name" value="Kinase-like_dom_sf"/>
</dbReference>
<comment type="caution">
    <text evidence="2">The sequence shown here is derived from an EMBL/GenBank/DDBJ whole genome shotgun (WGS) entry which is preliminary data.</text>
</comment>
<name>A0ABW1CRZ7_9ACTN</name>
<accession>A0ABW1CRZ7</accession>
<organism evidence="2 3">
    <name type="scientific">Nonomuraea insulae</name>
    <dbReference type="NCBI Taxonomy" id="1616787"/>
    <lineage>
        <taxon>Bacteria</taxon>
        <taxon>Bacillati</taxon>
        <taxon>Actinomycetota</taxon>
        <taxon>Actinomycetes</taxon>
        <taxon>Streptosporangiales</taxon>
        <taxon>Streptosporangiaceae</taxon>
        <taxon>Nonomuraea</taxon>
    </lineage>
</organism>